<gene>
    <name evidence="2" type="ORF">HLB23_39585</name>
</gene>
<dbReference type="PROSITE" id="PS51257">
    <property type="entry name" value="PROKAR_LIPOPROTEIN"/>
    <property type="match status" value="1"/>
</dbReference>
<proteinExistence type="predicted"/>
<reference evidence="2 3" key="1">
    <citation type="submission" date="2020-05" db="EMBL/GenBank/DDBJ databases">
        <title>MicrobeNet Type strains.</title>
        <authorList>
            <person name="Nicholson A.C."/>
        </authorList>
    </citation>
    <scope>NUCLEOTIDE SEQUENCE [LARGE SCALE GENOMIC DNA]</scope>
    <source>
        <strain evidence="2 3">JCM 3224</strain>
    </source>
</reference>
<dbReference type="Proteomes" id="UP000586827">
    <property type="component" value="Unassembled WGS sequence"/>
</dbReference>
<keyword evidence="3" id="KW-1185">Reference proteome</keyword>
<evidence type="ECO:0000313" key="2">
    <source>
        <dbReference type="EMBL" id="NNH75890.1"/>
    </source>
</evidence>
<evidence type="ECO:0000313" key="3">
    <source>
        <dbReference type="Proteomes" id="UP000586827"/>
    </source>
</evidence>
<dbReference type="EMBL" id="JABELX010000030">
    <property type="protein sequence ID" value="NNH75890.1"/>
    <property type="molecule type" value="Genomic_DNA"/>
</dbReference>
<feature type="signal peptide" evidence="1">
    <location>
        <begin position="1"/>
        <end position="22"/>
    </location>
</feature>
<accession>A0A849CG46</accession>
<evidence type="ECO:0000256" key="1">
    <source>
        <dbReference type="SAM" id="SignalP"/>
    </source>
</evidence>
<sequence>MRGATRSLTLAGSAAAIALAVAGCGDSTSEDSKSDYGATSAAAETSRKAAATVLPGEAVQCGPGPWGLSVVVYTAKGPDFCSTATSVANDYAAQRDKQADGDIAVTVDNIRWVCGERSGDPNPFQECASQNESADVIRLFS</sequence>
<feature type="chain" id="PRO_5038929221" evidence="1">
    <location>
        <begin position="23"/>
        <end position="141"/>
    </location>
</feature>
<comment type="caution">
    <text evidence="2">The sequence shown here is derived from an EMBL/GenBank/DDBJ whole genome shotgun (WGS) entry which is preliminary data.</text>
</comment>
<name>A0A849CG46_9NOCA</name>
<keyword evidence="1" id="KW-0732">Signal</keyword>
<dbReference type="RefSeq" id="WP_157553543.1">
    <property type="nucleotide sequence ID" value="NZ_JABELX010000030.1"/>
</dbReference>
<dbReference type="AlphaFoldDB" id="A0A849CG46"/>
<organism evidence="2 3">
    <name type="scientific">Nocardia uniformis</name>
    <dbReference type="NCBI Taxonomy" id="53432"/>
    <lineage>
        <taxon>Bacteria</taxon>
        <taxon>Bacillati</taxon>
        <taxon>Actinomycetota</taxon>
        <taxon>Actinomycetes</taxon>
        <taxon>Mycobacteriales</taxon>
        <taxon>Nocardiaceae</taxon>
        <taxon>Nocardia</taxon>
    </lineage>
</organism>
<protein>
    <submittedName>
        <fullName evidence="2">Uncharacterized protein</fullName>
    </submittedName>
</protein>